<dbReference type="AlphaFoldDB" id="A0A1T3P0P6"/>
<dbReference type="OrthoDB" id="9807815at2"/>
<keyword evidence="3 7" id="KW-0812">Transmembrane</keyword>
<dbReference type="STRING" id="159449.B4N89_18495"/>
<evidence type="ECO:0000256" key="2">
    <source>
        <dbReference type="ARBA" id="ARBA00009399"/>
    </source>
</evidence>
<dbReference type="GO" id="GO:0005886">
    <property type="term" value="C:plasma membrane"/>
    <property type="evidence" value="ECO:0007669"/>
    <property type="project" value="TreeGrafter"/>
</dbReference>
<accession>A0A1T3P0P6</accession>
<comment type="caution">
    <text evidence="9">The sequence shown here is derived from an EMBL/GenBank/DDBJ whole genome shotgun (WGS) entry which is preliminary data.</text>
</comment>
<evidence type="ECO:0000256" key="3">
    <source>
        <dbReference type="ARBA" id="ARBA00022692"/>
    </source>
</evidence>
<dbReference type="InterPro" id="IPR007267">
    <property type="entry name" value="GtrA_DPMS_TM"/>
</dbReference>
<feature type="transmembrane region" description="Helical" evidence="7">
    <location>
        <begin position="152"/>
        <end position="169"/>
    </location>
</feature>
<protein>
    <recommendedName>
        <fullName evidence="8">GtrA/DPMS transmembrane domain-containing protein</fullName>
    </recommendedName>
</protein>
<feature type="transmembrane region" description="Helical" evidence="7">
    <location>
        <begin position="77"/>
        <end position="98"/>
    </location>
</feature>
<dbReference type="EMBL" id="MWQN01000001">
    <property type="protein sequence ID" value="OPC82668.1"/>
    <property type="molecule type" value="Genomic_DNA"/>
</dbReference>
<keyword evidence="4 7" id="KW-1133">Transmembrane helix</keyword>
<evidence type="ECO:0000256" key="7">
    <source>
        <dbReference type="SAM" id="Phobius"/>
    </source>
</evidence>
<dbReference type="Proteomes" id="UP000190037">
    <property type="component" value="Unassembled WGS sequence"/>
</dbReference>
<dbReference type="PANTHER" id="PTHR38459:SF1">
    <property type="entry name" value="PROPHAGE BACTOPRENOL-LINKED GLUCOSE TRANSLOCASE HOMOLOG"/>
    <property type="match status" value="1"/>
</dbReference>
<feature type="region of interest" description="Disordered" evidence="6">
    <location>
        <begin position="1"/>
        <end position="43"/>
    </location>
</feature>
<sequence length="191" mass="20392">MSNGRDGYPRRVSRQVGSTRGARGASVPSPVDAPSEGAAGPPASRIARVRSEVTQFLVAGGLAYAVDVLVFNLCLSLGMGGVGAKITSSIPATIVAYVGNRYWTYRHRDRTGVGREYTLFFVFSAIAAGIQASSVFVSHTLMGYESKLADNISANIVGMALGTLFRFWAFRTWVFKHKRPDPAPVAEGGMS</sequence>
<evidence type="ECO:0000313" key="9">
    <source>
        <dbReference type="EMBL" id="OPC82668.1"/>
    </source>
</evidence>
<comment type="similarity">
    <text evidence="2">Belongs to the GtrA family.</text>
</comment>
<proteinExistence type="inferred from homology"/>
<evidence type="ECO:0000313" key="10">
    <source>
        <dbReference type="Proteomes" id="UP000190037"/>
    </source>
</evidence>
<dbReference type="InterPro" id="IPR051401">
    <property type="entry name" value="GtrA_CellWall_Glycosyl"/>
</dbReference>
<comment type="subcellular location">
    <subcellularLocation>
        <location evidence="1">Membrane</location>
        <topology evidence="1">Multi-pass membrane protein</topology>
    </subcellularLocation>
</comment>
<evidence type="ECO:0000256" key="1">
    <source>
        <dbReference type="ARBA" id="ARBA00004141"/>
    </source>
</evidence>
<evidence type="ECO:0000256" key="5">
    <source>
        <dbReference type="ARBA" id="ARBA00023136"/>
    </source>
</evidence>
<dbReference type="GO" id="GO:0000271">
    <property type="term" value="P:polysaccharide biosynthetic process"/>
    <property type="evidence" value="ECO:0007669"/>
    <property type="project" value="InterPro"/>
</dbReference>
<gene>
    <name evidence="9" type="ORF">B4N89_18495</name>
</gene>
<evidence type="ECO:0000256" key="6">
    <source>
        <dbReference type="SAM" id="MobiDB-lite"/>
    </source>
</evidence>
<feature type="transmembrane region" description="Helical" evidence="7">
    <location>
        <begin position="53"/>
        <end position="71"/>
    </location>
</feature>
<keyword evidence="10" id="KW-1185">Reference proteome</keyword>
<dbReference type="Pfam" id="PF04138">
    <property type="entry name" value="GtrA_DPMS_TM"/>
    <property type="match status" value="1"/>
</dbReference>
<dbReference type="PANTHER" id="PTHR38459">
    <property type="entry name" value="PROPHAGE BACTOPRENOL-LINKED GLUCOSE TRANSLOCASE HOMOLOG"/>
    <property type="match status" value="1"/>
</dbReference>
<evidence type="ECO:0000259" key="8">
    <source>
        <dbReference type="Pfam" id="PF04138"/>
    </source>
</evidence>
<name>A0A1T3P0P6_9ACTN</name>
<feature type="domain" description="GtrA/DPMS transmembrane" evidence="8">
    <location>
        <begin position="55"/>
        <end position="175"/>
    </location>
</feature>
<reference evidence="9 10" key="1">
    <citation type="submission" date="2017-03" db="EMBL/GenBank/DDBJ databases">
        <title>Draft genome sequence of Streptomyces scabrisporus NF3, endophyte isolated from Amphipterygium adstringens.</title>
        <authorList>
            <person name="Vazquez M."/>
            <person name="Ceapa C.D."/>
            <person name="Rodriguez Luna D."/>
            <person name="Sanchez Esquivel S."/>
        </authorList>
    </citation>
    <scope>NUCLEOTIDE SEQUENCE [LARGE SCALE GENOMIC DNA]</scope>
    <source>
        <strain evidence="9 10">NF3</strain>
    </source>
</reference>
<feature type="transmembrane region" description="Helical" evidence="7">
    <location>
        <begin position="119"/>
        <end position="140"/>
    </location>
</feature>
<keyword evidence="5 7" id="KW-0472">Membrane</keyword>
<feature type="compositionally biased region" description="Low complexity" evidence="6">
    <location>
        <begin position="33"/>
        <end position="43"/>
    </location>
</feature>
<organism evidence="9 10">
    <name type="scientific">Embleya scabrispora</name>
    <dbReference type="NCBI Taxonomy" id="159449"/>
    <lineage>
        <taxon>Bacteria</taxon>
        <taxon>Bacillati</taxon>
        <taxon>Actinomycetota</taxon>
        <taxon>Actinomycetes</taxon>
        <taxon>Kitasatosporales</taxon>
        <taxon>Streptomycetaceae</taxon>
        <taxon>Embleya</taxon>
    </lineage>
</organism>
<evidence type="ECO:0000256" key="4">
    <source>
        <dbReference type="ARBA" id="ARBA00022989"/>
    </source>
</evidence>